<protein>
    <submittedName>
        <fullName evidence="2">Low temperature requirement protein A</fullName>
    </submittedName>
</protein>
<feature type="transmembrane region" description="Helical" evidence="1">
    <location>
        <begin position="166"/>
        <end position="185"/>
    </location>
</feature>
<dbReference type="KEGG" id="hdo:MUK72_17425"/>
<dbReference type="PANTHER" id="PTHR36840:SF1">
    <property type="entry name" value="BLL5714 PROTEIN"/>
    <property type="match status" value="1"/>
</dbReference>
<sequence>MSTTDSTPDANENASEQGQDVSTIELFFDLVFVFAFTQVTGFLAHHLTWAGVAKGAALLAAVWWAWVMYSWLTGAVSPQENLLQRVVIFAAMAAMLVVALSVPGAFETTALLFAVAYFVVRLLHIALYTAATPPETRDAVLRAAPGFLGGPALLVLASFFDGPLKAILWVVAIAIDYGIVFVRGVEGFRVNVEHFVERYRLIVIIALGESIVAIGSGVGAGGIALGPLVILATLLAFVLIAVLWWLYFDYVVFAAEQRLAEESGHDLTLLARDSYSVLHLSIIGGIIFVALGLKQTLAHVGEPLGIIAAVALCGGSALYLFGHTAWRYHDHGTYSTPRLIVAVIACIFIGVTVRIPAVAALAALVVLFVGLATYETLYSADRREFYEQQTAQ</sequence>
<feature type="transmembrane region" description="Helical" evidence="1">
    <location>
        <begin position="304"/>
        <end position="322"/>
    </location>
</feature>
<evidence type="ECO:0000313" key="3">
    <source>
        <dbReference type="EMBL" id="UOO96677.1"/>
    </source>
</evidence>
<dbReference type="Proteomes" id="UP001500962">
    <property type="component" value="Unassembled WGS sequence"/>
</dbReference>
<proteinExistence type="predicted"/>
<evidence type="ECO:0000313" key="6">
    <source>
        <dbReference type="Proteomes" id="UP001500962"/>
    </source>
</evidence>
<feature type="transmembrane region" description="Helical" evidence="1">
    <location>
        <begin position="229"/>
        <end position="253"/>
    </location>
</feature>
<evidence type="ECO:0000313" key="2">
    <source>
        <dbReference type="EMBL" id="GAA0478744.1"/>
    </source>
</evidence>
<dbReference type="Proteomes" id="UP000830542">
    <property type="component" value="Plasmid unnamed2"/>
</dbReference>
<dbReference type="PANTHER" id="PTHR36840">
    <property type="entry name" value="BLL5714 PROTEIN"/>
    <property type="match status" value="1"/>
</dbReference>
<keyword evidence="5" id="KW-1185">Reference proteome</keyword>
<reference evidence="2" key="1">
    <citation type="journal article" date="2014" name="Int. J. Syst. Evol. Microbiol.">
        <title>Complete genome sequence of Corynebacterium casei LMG S-19264T (=DSM 44701T), isolated from a smear-ripened cheese.</title>
        <authorList>
            <consortium name="US DOE Joint Genome Institute (JGI-PGF)"/>
            <person name="Walter F."/>
            <person name="Albersmeier A."/>
            <person name="Kalinowski J."/>
            <person name="Ruckert C."/>
        </authorList>
    </citation>
    <scope>NUCLEOTIDE SEQUENCE</scope>
    <source>
        <strain evidence="2">JCM 12289</strain>
    </source>
</reference>
<keyword evidence="1" id="KW-0472">Membrane</keyword>
<dbReference type="Proteomes" id="UP000830542">
    <property type="component" value="Plasmid unnamed1"/>
</dbReference>
<dbReference type="RefSeq" id="WP_244705623.1">
    <property type="nucleotide sequence ID" value="NZ_BAAADN010000095.1"/>
</dbReference>
<gene>
    <name evidence="2" type="ORF">GCM10008985_38700</name>
    <name evidence="3" type="ORF">MUK72_15970</name>
    <name evidence="4" type="ORF">MUK72_17425</name>
</gene>
<dbReference type="EMBL" id="CP095006">
    <property type="protein sequence ID" value="UOO96677.1"/>
    <property type="molecule type" value="Genomic_DNA"/>
</dbReference>
<keyword evidence="1" id="KW-0812">Transmembrane</keyword>
<feature type="transmembrane region" description="Helical" evidence="1">
    <location>
        <begin position="357"/>
        <end position="374"/>
    </location>
</feature>
<feature type="transmembrane region" description="Helical" evidence="1">
    <location>
        <begin position="143"/>
        <end position="160"/>
    </location>
</feature>
<feature type="transmembrane region" description="Helical" evidence="1">
    <location>
        <begin position="112"/>
        <end position="131"/>
    </location>
</feature>
<keyword evidence="3" id="KW-0614">Plasmid</keyword>
<feature type="transmembrane region" description="Helical" evidence="1">
    <location>
        <begin position="201"/>
        <end position="223"/>
    </location>
</feature>
<keyword evidence="1" id="KW-1133">Transmembrane helix</keyword>
<evidence type="ECO:0000256" key="1">
    <source>
        <dbReference type="SAM" id="Phobius"/>
    </source>
</evidence>
<dbReference type="InterPro" id="IPR010640">
    <property type="entry name" value="Low_temperature_requirement_A"/>
</dbReference>
<feature type="transmembrane region" description="Helical" evidence="1">
    <location>
        <begin position="86"/>
        <end position="106"/>
    </location>
</feature>
<name>A0AAV3SNE3_HALDO</name>
<geneLocation type="plasmid" evidence="4 5">
    <name>unnamed2</name>
</geneLocation>
<organism evidence="2 6">
    <name type="scientific">Halococcus dombrowskii</name>
    <dbReference type="NCBI Taxonomy" id="179637"/>
    <lineage>
        <taxon>Archaea</taxon>
        <taxon>Methanobacteriati</taxon>
        <taxon>Methanobacteriota</taxon>
        <taxon>Stenosarchaea group</taxon>
        <taxon>Halobacteria</taxon>
        <taxon>Halobacteriales</taxon>
        <taxon>Halococcaceae</taxon>
        <taxon>Halococcus</taxon>
    </lineage>
</organism>
<evidence type="ECO:0000313" key="4">
    <source>
        <dbReference type="EMBL" id="UOO96982.1"/>
    </source>
</evidence>
<feature type="transmembrane region" description="Helical" evidence="1">
    <location>
        <begin position="274"/>
        <end position="292"/>
    </location>
</feature>
<reference evidence="2" key="3">
    <citation type="submission" date="2023-12" db="EMBL/GenBank/DDBJ databases">
        <authorList>
            <person name="Sun Q."/>
            <person name="Inoue M."/>
        </authorList>
    </citation>
    <scope>NUCLEOTIDE SEQUENCE</scope>
    <source>
        <strain evidence="2">JCM 12289</strain>
    </source>
</reference>
<dbReference type="KEGG" id="hdo:MUK72_15970"/>
<dbReference type="AlphaFoldDB" id="A0AAV3SNE3"/>
<dbReference type="EMBL" id="CP095007">
    <property type="protein sequence ID" value="UOO96982.1"/>
    <property type="molecule type" value="Genomic_DNA"/>
</dbReference>
<geneLocation type="plasmid" evidence="3 5">
    <name>unnamed1</name>
</geneLocation>
<accession>A0AAV3SNE3</accession>
<reference evidence="3" key="2">
    <citation type="submission" date="2022-04" db="EMBL/GenBank/DDBJ databases">
        <title>Sequencing and genomic assembly of Halococcus dombrowskii.</title>
        <authorList>
            <person name="Lim S.W."/>
            <person name="MacLea K.S."/>
        </authorList>
    </citation>
    <scope>NUCLEOTIDE SEQUENCE</scope>
    <source>
        <strain evidence="3">H4</strain>
        <plasmid evidence="3">unnamed1</plasmid>
        <plasmid evidence="4">unnamed2</plasmid>
    </source>
</reference>
<feature type="transmembrane region" description="Helical" evidence="1">
    <location>
        <begin position="334"/>
        <end position="351"/>
    </location>
</feature>
<feature type="transmembrane region" description="Helical" evidence="1">
    <location>
        <begin position="56"/>
        <end position="74"/>
    </location>
</feature>
<feature type="transmembrane region" description="Helical" evidence="1">
    <location>
        <begin position="26"/>
        <end position="44"/>
    </location>
</feature>
<dbReference type="GeneID" id="71763667"/>
<dbReference type="EMBL" id="BAAADN010000095">
    <property type="protein sequence ID" value="GAA0478744.1"/>
    <property type="molecule type" value="Genomic_DNA"/>
</dbReference>
<dbReference type="Pfam" id="PF06772">
    <property type="entry name" value="LtrA"/>
    <property type="match status" value="1"/>
</dbReference>
<evidence type="ECO:0000313" key="5">
    <source>
        <dbReference type="Proteomes" id="UP000830542"/>
    </source>
</evidence>